<reference evidence="1 2" key="1">
    <citation type="journal article" date="2022" name="New Phytol.">
        <title>Ecological generalism drives hyperdiversity of secondary metabolite gene clusters in xylarialean endophytes.</title>
        <authorList>
            <person name="Franco M.E.E."/>
            <person name="Wisecaver J.H."/>
            <person name="Arnold A.E."/>
            <person name="Ju Y.M."/>
            <person name="Slot J.C."/>
            <person name="Ahrendt S."/>
            <person name="Moore L.P."/>
            <person name="Eastman K.E."/>
            <person name="Scott K."/>
            <person name="Konkel Z."/>
            <person name="Mondo S.J."/>
            <person name="Kuo A."/>
            <person name="Hayes R.D."/>
            <person name="Haridas S."/>
            <person name="Andreopoulos B."/>
            <person name="Riley R."/>
            <person name="LaButti K."/>
            <person name="Pangilinan J."/>
            <person name="Lipzen A."/>
            <person name="Amirebrahimi M."/>
            <person name="Yan J."/>
            <person name="Adam C."/>
            <person name="Keymanesh K."/>
            <person name="Ng V."/>
            <person name="Louie K."/>
            <person name="Northen T."/>
            <person name="Drula E."/>
            <person name="Henrissat B."/>
            <person name="Hsieh H.M."/>
            <person name="Youens-Clark K."/>
            <person name="Lutzoni F."/>
            <person name="Miadlikowska J."/>
            <person name="Eastwood D.C."/>
            <person name="Hamelin R.C."/>
            <person name="Grigoriev I.V."/>
            <person name="U'Ren J.M."/>
        </authorList>
    </citation>
    <scope>NUCLEOTIDE SEQUENCE [LARGE SCALE GENOMIC DNA]</scope>
    <source>
        <strain evidence="1 2">CBS 119005</strain>
    </source>
</reference>
<organism evidence="1 2">
    <name type="scientific">Hypoxylon rubiginosum</name>
    <dbReference type="NCBI Taxonomy" id="110542"/>
    <lineage>
        <taxon>Eukaryota</taxon>
        <taxon>Fungi</taxon>
        <taxon>Dikarya</taxon>
        <taxon>Ascomycota</taxon>
        <taxon>Pezizomycotina</taxon>
        <taxon>Sordariomycetes</taxon>
        <taxon>Xylariomycetidae</taxon>
        <taxon>Xylariales</taxon>
        <taxon>Hypoxylaceae</taxon>
        <taxon>Hypoxylon</taxon>
    </lineage>
</organism>
<accession>A0ACB9YH57</accession>
<dbReference type="Proteomes" id="UP001497700">
    <property type="component" value="Unassembled WGS sequence"/>
</dbReference>
<protein>
    <submittedName>
        <fullName evidence="1">Uncharacterized protein</fullName>
    </submittedName>
</protein>
<keyword evidence="2" id="KW-1185">Reference proteome</keyword>
<comment type="caution">
    <text evidence="1">The sequence shown here is derived from an EMBL/GenBank/DDBJ whole genome shotgun (WGS) entry which is preliminary data.</text>
</comment>
<evidence type="ECO:0000313" key="1">
    <source>
        <dbReference type="EMBL" id="KAI4858772.1"/>
    </source>
</evidence>
<dbReference type="EMBL" id="MU393690">
    <property type="protein sequence ID" value="KAI4858772.1"/>
    <property type="molecule type" value="Genomic_DNA"/>
</dbReference>
<proteinExistence type="predicted"/>
<sequence length="414" mass="48232">MGIMIPEILGIICSFLDIKDVRRFRLCCKAFADVGACFVHRNVVFFLHHGDFDMLQRISLHPIASKNVRSLVYINQILRTPKLSWERFRASYSTLRHLEKCMGRYQNVPISPVLGNQQLAKVYKDYEATLEQQEKIIQANADFSRIREAISHFSALQEVTMSSGDWFWDGKKNPFQSCLDLEEATWEPDGCRHLDALLTAIFEADIKLKKLAAGVLSWQFFQKPRAQLGQALSHLTNLTSLELMIDTTDNTSQCQQLMETGLLRGFIKTLTQLQTLHVVFTWDPNYDPQYIPRLDDIIDPKHRWDDLDSLTLGNITCERQELMSMLKRHKDTLRELCLEDIHLRTTSWLVLLPKMRRTMDLDHACLCGVLYGVEEPLAYEEYWDLDEQSYLRDDLNDYLVNDNIRRCPLKEGMY</sequence>
<name>A0ACB9YH57_9PEZI</name>
<gene>
    <name evidence="1" type="ORF">F4820DRAFT_441720</name>
</gene>
<evidence type="ECO:0000313" key="2">
    <source>
        <dbReference type="Proteomes" id="UP001497700"/>
    </source>
</evidence>